<reference evidence="2" key="1">
    <citation type="submission" date="2021-06" db="EMBL/GenBank/DDBJ databases">
        <authorList>
            <person name="Hodson N. C."/>
            <person name="Mongue J. A."/>
            <person name="Jaron S. K."/>
        </authorList>
    </citation>
    <scope>NUCLEOTIDE SEQUENCE</scope>
</reference>
<feature type="compositionally biased region" description="Polar residues" evidence="1">
    <location>
        <begin position="1"/>
        <end position="11"/>
    </location>
</feature>
<feature type="compositionally biased region" description="Acidic residues" evidence="1">
    <location>
        <begin position="108"/>
        <end position="121"/>
    </location>
</feature>
<feature type="region of interest" description="Disordered" evidence="1">
    <location>
        <begin position="108"/>
        <end position="138"/>
    </location>
</feature>
<evidence type="ECO:0000313" key="3">
    <source>
        <dbReference type="Proteomes" id="UP000708208"/>
    </source>
</evidence>
<protein>
    <submittedName>
        <fullName evidence="2">Uncharacterized protein</fullName>
    </submittedName>
</protein>
<sequence>MDQQLIKNVTKTAGELGATQSMDRKAGTSERRKMQMKWCEDQRFKLQREYALLEQAKKTADKLLEQHLYESSKLLKIKQNLIKQLSPGESSNPVPEGAFNLFTTEDELAGSNDSDSEFSDDEMNKFFDKNHERKVSQD</sequence>
<name>A0A8J2J6U5_9HEXA</name>
<dbReference type="Proteomes" id="UP000708208">
    <property type="component" value="Unassembled WGS sequence"/>
</dbReference>
<proteinExistence type="predicted"/>
<gene>
    <name evidence="2" type="ORF">AFUS01_LOCUS4354</name>
</gene>
<evidence type="ECO:0000313" key="2">
    <source>
        <dbReference type="EMBL" id="CAG7701633.1"/>
    </source>
</evidence>
<comment type="caution">
    <text evidence="2">The sequence shown here is derived from an EMBL/GenBank/DDBJ whole genome shotgun (WGS) entry which is preliminary data.</text>
</comment>
<organism evidence="2 3">
    <name type="scientific">Allacma fusca</name>
    <dbReference type="NCBI Taxonomy" id="39272"/>
    <lineage>
        <taxon>Eukaryota</taxon>
        <taxon>Metazoa</taxon>
        <taxon>Ecdysozoa</taxon>
        <taxon>Arthropoda</taxon>
        <taxon>Hexapoda</taxon>
        <taxon>Collembola</taxon>
        <taxon>Symphypleona</taxon>
        <taxon>Sminthuridae</taxon>
        <taxon>Allacma</taxon>
    </lineage>
</organism>
<feature type="region of interest" description="Disordered" evidence="1">
    <location>
        <begin position="1"/>
        <end position="33"/>
    </location>
</feature>
<accession>A0A8J2J6U5</accession>
<feature type="compositionally biased region" description="Basic and acidic residues" evidence="1">
    <location>
        <begin position="22"/>
        <end position="33"/>
    </location>
</feature>
<dbReference type="AlphaFoldDB" id="A0A8J2J6U5"/>
<dbReference type="EMBL" id="CAJVCH010027101">
    <property type="protein sequence ID" value="CAG7701633.1"/>
    <property type="molecule type" value="Genomic_DNA"/>
</dbReference>
<keyword evidence="3" id="KW-1185">Reference proteome</keyword>
<feature type="compositionally biased region" description="Basic and acidic residues" evidence="1">
    <location>
        <begin position="122"/>
        <end position="138"/>
    </location>
</feature>
<evidence type="ECO:0000256" key="1">
    <source>
        <dbReference type="SAM" id="MobiDB-lite"/>
    </source>
</evidence>